<evidence type="ECO:0000256" key="2">
    <source>
        <dbReference type="ARBA" id="ARBA00001947"/>
    </source>
</evidence>
<keyword evidence="8" id="KW-0479">Metal-binding</keyword>
<dbReference type="InterPro" id="IPR045357">
    <property type="entry name" value="Aminopeptidase_N-like_N"/>
</dbReference>
<evidence type="ECO:0000256" key="10">
    <source>
        <dbReference type="ARBA" id="ARBA00022833"/>
    </source>
</evidence>
<dbReference type="InterPro" id="IPR001930">
    <property type="entry name" value="Peptidase_M1"/>
</dbReference>
<dbReference type="RefSeq" id="WP_379741458.1">
    <property type="nucleotide sequence ID" value="NZ_JBHSGW010000025.1"/>
</dbReference>
<evidence type="ECO:0000259" key="12">
    <source>
        <dbReference type="Pfam" id="PF01433"/>
    </source>
</evidence>
<dbReference type="SUPFAM" id="SSF63737">
    <property type="entry name" value="Leukotriene A4 hydrolase N-terminal domain"/>
    <property type="match status" value="1"/>
</dbReference>
<feature type="domain" description="Peptidase M1 membrane alanine aminopeptidase" evidence="12">
    <location>
        <begin position="225"/>
        <end position="425"/>
    </location>
</feature>
<dbReference type="Pfam" id="PF01433">
    <property type="entry name" value="Peptidase_M1"/>
    <property type="match status" value="1"/>
</dbReference>
<keyword evidence="6 14" id="KW-0031">Aminopeptidase</keyword>
<dbReference type="EC" id="3.4.11.2" evidence="4"/>
<dbReference type="SUPFAM" id="SSF55486">
    <property type="entry name" value="Metalloproteases ('zincins'), catalytic domain"/>
    <property type="match status" value="1"/>
</dbReference>
<evidence type="ECO:0000256" key="3">
    <source>
        <dbReference type="ARBA" id="ARBA00010136"/>
    </source>
</evidence>
<comment type="cofactor">
    <cofactor evidence="2">
        <name>Zn(2+)</name>
        <dbReference type="ChEBI" id="CHEBI:29105"/>
    </cofactor>
</comment>
<dbReference type="Proteomes" id="UP001595885">
    <property type="component" value="Unassembled WGS sequence"/>
</dbReference>
<evidence type="ECO:0000259" key="13">
    <source>
        <dbReference type="Pfam" id="PF17900"/>
    </source>
</evidence>
<sequence length="686" mass="80570">MKYIVLFLISSICFGQQTLKVDFKELTADLTLNVNSKSISGKVTYEFEVLSDIDNIKIDAVDMKFDKLTINKKEVEFIATEKQLVLTEGYKKGKNILYFEYEATPKQALYFTGNGDDLQIWTQGQGKYTSNWLPSFDDVNEKLIFNLSCTYDKSFYVLTNGELINKDFQTNETKWTYEMKDPMSSYLVALVVSKFEKQIVTSHSKVPIELYLAKKDEDKFESTYKYTKDIFDFLEKKIGIDYPWQVYRQAPIRDFLYAGMENTTFTIFSEDFVVDNVGFNDKNYVNVNAHELAHQWFGNLITAKESKHHWLQEGFATYYALLAEREVFGDDYFNNELLKMAEELRAASLHDDNPILSEKASSLTLYKKGAWALFVIQANIGEDKFDKAIKNYLKKYQYKTVETDDFLAEINNVSDYDVSAFKKKWLENAFFDWNEAVNYIKDSKFMKEYLAVRQLETVYFNNKKANFNTILEEKHFYPIYQEIVYQLKDVAYLDKRELVFKIFDLKDIEAKRTLAESFQSIPLELKPQYEKMFADHSYINREIALYKLWTTFKDLRTKYVDISRSWIGQDYNLRFAHLILKAITYKNDPVIYESAITELEQMTKEGYNITVRQKAIENLIQLNQVTDTVLKSLVDLSLHQKWQAVKFAKDTLRELLKSQEIKSQLESLKSGSSIEISNRIDYFLNE</sequence>
<comment type="caution">
    <text evidence="14">The sequence shown here is derived from an EMBL/GenBank/DDBJ whole genome shotgun (WGS) entry which is preliminary data.</text>
</comment>
<dbReference type="GO" id="GO:0004177">
    <property type="term" value="F:aminopeptidase activity"/>
    <property type="evidence" value="ECO:0007669"/>
    <property type="project" value="UniProtKB-KW"/>
</dbReference>
<dbReference type="CDD" id="cd09603">
    <property type="entry name" value="M1_APN_like"/>
    <property type="match status" value="1"/>
</dbReference>
<dbReference type="PRINTS" id="PR00756">
    <property type="entry name" value="ALADIPTASE"/>
</dbReference>
<dbReference type="InterPro" id="IPR050344">
    <property type="entry name" value="Peptidase_M1_aminopeptidases"/>
</dbReference>
<evidence type="ECO:0000256" key="4">
    <source>
        <dbReference type="ARBA" id="ARBA00012564"/>
    </source>
</evidence>
<name>A0ABV9P3W1_9FLAO</name>
<keyword evidence="9 14" id="KW-0378">Hydrolase</keyword>
<evidence type="ECO:0000256" key="6">
    <source>
        <dbReference type="ARBA" id="ARBA00022438"/>
    </source>
</evidence>
<evidence type="ECO:0000313" key="15">
    <source>
        <dbReference type="Proteomes" id="UP001595885"/>
    </source>
</evidence>
<dbReference type="InterPro" id="IPR027268">
    <property type="entry name" value="Peptidase_M4/M1_CTD_sf"/>
</dbReference>
<dbReference type="Gene3D" id="2.60.40.1730">
    <property type="entry name" value="tricorn interacting facor f3 domain"/>
    <property type="match status" value="1"/>
</dbReference>
<dbReference type="PANTHER" id="PTHR11533">
    <property type="entry name" value="PROTEASE M1 ZINC METALLOPROTEASE"/>
    <property type="match status" value="1"/>
</dbReference>
<keyword evidence="7" id="KW-0645">Protease</keyword>
<evidence type="ECO:0000256" key="1">
    <source>
        <dbReference type="ARBA" id="ARBA00000098"/>
    </source>
</evidence>
<keyword evidence="15" id="KW-1185">Reference proteome</keyword>
<feature type="domain" description="Aminopeptidase N-like N-terminal" evidence="13">
    <location>
        <begin position="29"/>
        <end position="187"/>
    </location>
</feature>
<evidence type="ECO:0000256" key="7">
    <source>
        <dbReference type="ARBA" id="ARBA00022670"/>
    </source>
</evidence>
<evidence type="ECO:0000256" key="11">
    <source>
        <dbReference type="ARBA" id="ARBA00023049"/>
    </source>
</evidence>
<proteinExistence type="inferred from homology"/>
<dbReference type="InterPro" id="IPR014782">
    <property type="entry name" value="Peptidase_M1_dom"/>
</dbReference>
<evidence type="ECO:0000256" key="5">
    <source>
        <dbReference type="ARBA" id="ARBA00015611"/>
    </source>
</evidence>
<dbReference type="Pfam" id="PF17900">
    <property type="entry name" value="Peptidase_M1_N"/>
    <property type="match status" value="1"/>
</dbReference>
<keyword evidence="11" id="KW-0482">Metalloprotease</keyword>
<comment type="catalytic activity">
    <reaction evidence="1">
        <text>Release of an N-terminal amino acid, Xaa-|-Yaa- from a peptide, amide or arylamide. Xaa is preferably Ala, but may be most amino acids including Pro (slow action). When a terminal hydrophobic residue is followed by a prolyl residue, the two may be released as an intact Xaa-Pro dipeptide.</text>
        <dbReference type="EC" id="3.4.11.2"/>
    </reaction>
</comment>
<dbReference type="EMBL" id="JBHSGW010000025">
    <property type="protein sequence ID" value="MFC4740322.1"/>
    <property type="molecule type" value="Genomic_DNA"/>
</dbReference>
<protein>
    <recommendedName>
        <fullName evidence="5">Aminopeptidase N</fullName>
        <ecNumber evidence="4">3.4.11.2</ecNumber>
    </recommendedName>
</protein>
<keyword evidence="10" id="KW-0862">Zinc</keyword>
<organism evidence="14 15">
    <name type="scientific">Flavobacterium ponti</name>
    <dbReference type="NCBI Taxonomy" id="665133"/>
    <lineage>
        <taxon>Bacteria</taxon>
        <taxon>Pseudomonadati</taxon>
        <taxon>Bacteroidota</taxon>
        <taxon>Flavobacteriia</taxon>
        <taxon>Flavobacteriales</taxon>
        <taxon>Flavobacteriaceae</taxon>
        <taxon>Flavobacterium</taxon>
    </lineage>
</organism>
<dbReference type="InterPro" id="IPR042097">
    <property type="entry name" value="Aminopeptidase_N-like_N_sf"/>
</dbReference>
<dbReference type="Gene3D" id="1.10.390.10">
    <property type="entry name" value="Neutral Protease Domain 2"/>
    <property type="match status" value="1"/>
</dbReference>
<evidence type="ECO:0000256" key="9">
    <source>
        <dbReference type="ARBA" id="ARBA00022801"/>
    </source>
</evidence>
<accession>A0ABV9P3W1</accession>
<dbReference type="PANTHER" id="PTHR11533:SF174">
    <property type="entry name" value="PUROMYCIN-SENSITIVE AMINOPEPTIDASE-RELATED"/>
    <property type="match status" value="1"/>
</dbReference>
<evidence type="ECO:0000256" key="8">
    <source>
        <dbReference type="ARBA" id="ARBA00022723"/>
    </source>
</evidence>
<comment type="similarity">
    <text evidence="3">Belongs to the peptidase M1 family.</text>
</comment>
<reference evidence="15" key="1">
    <citation type="journal article" date="2019" name="Int. J. Syst. Evol. Microbiol.">
        <title>The Global Catalogue of Microorganisms (GCM) 10K type strain sequencing project: providing services to taxonomists for standard genome sequencing and annotation.</title>
        <authorList>
            <consortium name="The Broad Institute Genomics Platform"/>
            <consortium name="The Broad Institute Genome Sequencing Center for Infectious Disease"/>
            <person name="Wu L."/>
            <person name="Ma J."/>
        </authorList>
    </citation>
    <scope>NUCLEOTIDE SEQUENCE [LARGE SCALE GENOMIC DNA]</scope>
    <source>
        <strain evidence="15">CCUG 50349</strain>
    </source>
</reference>
<gene>
    <name evidence="14" type="ORF">ACFO3U_09990</name>
</gene>
<evidence type="ECO:0000313" key="14">
    <source>
        <dbReference type="EMBL" id="MFC4740322.1"/>
    </source>
</evidence>